<dbReference type="EMBL" id="JASSZA010000018">
    <property type="protein sequence ID" value="KAK2089631.1"/>
    <property type="molecule type" value="Genomic_DNA"/>
</dbReference>
<reference evidence="1 2" key="1">
    <citation type="submission" date="2023-05" db="EMBL/GenBank/DDBJ databases">
        <title>B98-5 Cell Line De Novo Hybrid Assembly: An Optical Mapping Approach.</title>
        <authorList>
            <person name="Kananen K."/>
            <person name="Auerbach J.A."/>
            <person name="Kautto E."/>
            <person name="Blachly J.S."/>
        </authorList>
    </citation>
    <scope>NUCLEOTIDE SEQUENCE [LARGE SCALE GENOMIC DNA]</scope>
    <source>
        <strain evidence="1">B95-8</strain>
        <tissue evidence="1">Cell line</tissue>
    </source>
</reference>
<keyword evidence="2" id="KW-1185">Reference proteome</keyword>
<sequence>MGTGWIGVDRGHGSQVGYSVQKEVGRVLERPKLQRVHFSRGGVCKIVRGQKEAHEPDVVRLVLFVNSTCQTDTTANPPEDPEDEEDDMMVFTQYPPTKIHHRCFKSWSSIESS</sequence>
<gene>
    <name evidence="1" type="ORF">P7K49_032297</name>
</gene>
<accession>A0ABQ9TYI6</accession>
<proteinExistence type="predicted"/>
<protein>
    <submittedName>
        <fullName evidence="1">Uncharacterized protein</fullName>
    </submittedName>
</protein>
<name>A0ABQ9TYI6_SAGOE</name>
<dbReference type="Proteomes" id="UP001266305">
    <property type="component" value="Unassembled WGS sequence"/>
</dbReference>
<evidence type="ECO:0000313" key="1">
    <source>
        <dbReference type="EMBL" id="KAK2089631.1"/>
    </source>
</evidence>
<evidence type="ECO:0000313" key="2">
    <source>
        <dbReference type="Proteomes" id="UP001266305"/>
    </source>
</evidence>
<comment type="caution">
    <text evidence="1">The sequence shown here is derived from an EMBL/GenBank/DDBJ whole genome shotgun (WGS) entry which is preliminary data.</text>
</comment>
<organism evidence="1 2">
    <name type="scientific">Saguinus oedipus</name>
    <name type="common">Cotton-top tamarin</name>
    <name type="synonym">Oedipomidas oedipus</name>
    <dbReference type="NCBI Taxonomy" id="9490"/>
    <lineage>
        <taxon>Eukaryota</taxon>
        <taxon>Metazoa</taxon>
        <taxon>Chordata</taxon>
        <taxon>Craniata</taxon>
        <taxon>Vertebrata</taxon>
        <taxon>Euteleostomi</taxon>
        <taxon>Mammalia</taxon>
        <taxon>Eutheria</taxon>
        <taxon>Euarchontoglires</taxon>
        <taxon>Primates</taxon>
        <taxon>Haplorrhini</taxon>
        <taxon>Platyrrhini</taxon>
        <taxon>Cebidae</taxon>
        <taxon>Callitrichinae</taxon>
        <taxon>Saguinus</taxon>
    </lineage>
</organism>